<feature type="repeat" description="CSPG" evidence="10">
    <location>
        <begin position="495"/>
        <end position="589"/>
    </location>
</feature>
<dbReference type="InterPro" id="IPR039005">
    <property type="entry name" value="CSPG_rpt"/>
</dbReference>
<keyword evidence="2" id="KW-0479">Metal-binding</keyword>
<dbReference type="PROSITE" id="PS00615">
    <property type="entry name" value="C_TYPE_LECTIN_1"/>
    <property type="match status" value="1"/>
</dbReference>
<gene>
    <name evidence="14" type="ORF">OFUS_LOCUS1784</name>
</gene>
<feature type="repeat" description="CSPG" evidence="10">
    <location>
        <begin position="272"/>
        <end position="366"/>
    </location>
</feature>
<proteinExistence type="inferred from homology"/>
<comment type="caution">
    <text evidence="14">The sequence shown here is derived from an EMBL/GenBank/DDBJ whole genome shotgun (WGS) entry which is preliminary data.</text>
</comment>
<dbReference type="Proteomes" id="UP000749559">
    <property type="component" value="Unassembled WGS sequence"/>
</dbReference>
<evidence type="ECO:0000256" key="6">
    <source>
        <dbReference type="ARBA" id="ARBA00022889"/>
    </source>
</evidence>
<keyword evidence="8" id="KW-0325">Glycoprotein</keyword>
<feature type="repeat" description="CSPG" evidence="10">
    <location>
        <begin position="614"/>
        <end position="729"/>
    </location>
</feature>
<organism evidence="14 15">
    <name type="scientific">Owenia fusiformis</name>
    <name type="common">Polychaete worm</name>
    <dbReference type="NCBI Taxonomy" id="6347"/>
    <lineage>
        <taxon>Eukaryota</taxon>
        <taxon>Metazoa</taxon>
        <taxon>Spiralia</taxon>
        <taxon>Lophotrochozoa</taxon>
        <taxon>Annelida</taxon>
        <taxon>Polychaeta</taxon>
        <taxon>Sedentaria</taxon>
        <taxon>Canalipalpata</taxon>
        <taxon>Sabellida</taxon>
        <taxon>Oweniida</taxon>
        <taxon>Oweniidae</taxon>
        <taxon>Owenia</taxon>
    </lineage>
</organism>
<feature type="repeat" description="CSPG" evidence="10">
    <location>
        <begin position="986"/>
        <end position="1083"/>
    </location>
</feature>
<dbReference type="GO" id="GO:0007156">
    <property type="term" value="P:homophilic cell adhesion via plasma membrane adhesion molecules"/>
    <property type="evidence" value="ECO:0007669"/>
    <property type="project" value="InterPro"/>
</dbReference>
<evidence type="ECO:0000256" key="10">
    <source>
        <dbReference type="PROSITE-ProRule" id="PRU01201"/>
    </source>
</evidence>
<dbReference type="Gene3D" id="2.60.40.2030">
    <property type="match status" value="1"/>
</dbReference>
<keyword evidence="3" id="KW-0732">Signal</keyword>
<dbReference type="GO" id="GO:0009653">
    <property type="term" value="P:anatomical structure morphogenesis"/>
    <property type="evidence" value="ECO:0007669"/>
    <property type="project" value="TreeGrafter"/>
</dbReference>
<dbReference type="InterPro" id="IPR002126">
    <property type="entry name" value="Cadherin-like_dom"/>
</dbReference>
<feature type="domain" description="Cadherin" evidence="13">
    <location>
        <begin position="870"/>
        <end position="996"/>
    </location>
</feature>
<protein>
    <submittedName>
        <fullName evidence="14">Uncharacterized protein</fullName>
    </submittedName>
</protein>
<evidence type="ECO:0000256" key="1">
    <source>
        <dbReference type="ARBA" id="ARBA00005529"/>
    </source>
</evidence>
<feature type="repeat" description="CSPG" evidence="10">
    <location>
        <begin position="1469"/>
        <end position="1558"/>
    </location>
</feature>
<evidence type="ECO:0000259" key="13">
    <source>
        <dbReference type="PROSITE" id="PS50268"/>
    </source>
</evidence>
<dbReference type="EMBL" id="CAIIXF020000001">
    <property type="protein sequence ID" value="CAH1774292.1"/>
    <property type="molecule type" value="Genomic_DNA"/>
</dbReference>
<evidence type="ECO:0000313" key="14">
    <source>
        <dbReference type="EMBL" id="CAH1774292.1"/>
    </source>
</evidence>
<dbReference type="SMART" id="SM00237">
    <property type="entry name" value="Calx_beta"/>
    <property type="match status" value="1"/>
</dbReference>
<name>A0A8S4N0V4_OWEFU</name>
<feature type="repeat" description="CSPG" evidence="10">
    <location>
        <begin position="867"/>
        <end position="960"/>
    </location>
</feature>
<feature type="repeat" description="CSPG" evidence="10">
    <location>
        <begin position="1104"/>
        <end position="1201"/>
    </location>
</feature>
<feature type="repeat" description="CSPG" evidence="10">
    <location>
        <begin position="1355"/>
        <end position="1447"/>
    </location>
</feature>
<keyword evidence="15" id="KW-1185">Reference proteome</keyword>
<dbReference type="CDD" id="cd00037">
    <property type="entry name" value="CLECT"/>
    <property type="match status" value="1"/>
</dbReference>
<accession>A0A8S4N0V4</accession>
<dbReference type="PANTHER" id="PTHR45739:SF11">
    <property type="entry name" value="FRAS1-RELATED EXTRACELLULAR MATRIX PROTEIN 1-LIKE ISOFORM X1"/>
    <property type="match status" value="1"/>
</dbReference>
<dbReference type="GO" id="GO:0016020">
    <property type="term" value="C:membrane"/>
    <property type="evidence" value="ECO:0007669"/>
    <property type="project" value="InterPro"/>
</dbReference>
<feature type="repeat" description="CSPG" evidence="10">
    <location>
        <begin position="1589"/>
        <end position="1686"/>
    </location>
</feature>
<feature type="domain" description="C-type lectin" evidence="12">
    <location>
        <begin position="2199"/>
        <end position="2304"/>
    </location>
</feature>
<reference evidence="14" key="1">
    <citation type="submission" date="2022-03" db="EMBL/GenBank/DDBJ databases">
        <authorList>
            <person name="Martin C."/>
        </authorList>
    </citation>
    <scope>NUCLEOTIDE SEQUENCE</scope>
</reference>
<evidence type="ECO:0000256" key="7">
    <source>
        <dbReference type="ARBA" id="ARBA00023157"/>
    </source>
</evidence>
<dbReference type="PROSITE" id="PS50041">
    <property type="entry name" value="C_TYPE_LECTIN_2"/>
    <property type="match status" value="1"/>
</dbReference>
<evidence type="ECO:0000256" key="9">
    <source>
        <dbReference type="PROSITE-ProRule" id="PRU00043"/>
    </source>
</evidence>
<dbReference type="PROSITE" id="PS50268">
    <property type="entry name" value="CADHERIN_2"/>
    <property type="match status" value="1"/>
</dbReference>
<dbReference type="PROSITE" id="PS51854">
    <property type="entry name" value="CSPG"/>
    <property type="match status" value="11"/>
</dbReference>
<evidence type="ECO:0000313" key="15">
    <source>
        <dbReference type="Proteomes" id="UP000749559"/>
    </source>
</evidence>
<evidence type="ECO:0000256" key="3">
    <source>
        <dbReference type="ARBA" id="ARBA00022729"/>
    </source>
</evidence>
<evidence type="ECO:0000256" key="8">
    <source>
        <dbReference type="ARBA" id="ARBA00023180"/>
    </source>
</evidence>
<evidence type="ECO:0000256" key="5">
    <source>
        <dbReference type="ARBA" id="ARBA00022837"/>
    </source>
</evidence>
<dbReference type="InterPro" id="IPR001304">
    <property type="entry name" value="C-type_lectin-like"/>
</dbReference>
<dbReference type="InterPro" id="IPR003644">
    <property type="entry name" value="Calx_beta"/>
</dbReference>
<dbReference type="InterPro" id="IPR038081">
    <property type="entry name" value="CalX-like_sf"/>
</dbReference>
<feature type="region of interest" description="Disordered" evidence="11">
    <location>
        <begin position="1905"/>
        <end position="1957"/>
    </location>
</feature>
<feature type="repeat" description="CSPG" evidence="10">
    <location>
        <begin position="751"/>
        <end position="844"/>
    </location>
</feature>
<evidence type="ECO:0000256" key="4">
    <source>
        <dbReference type="ARBA" id="ARBA00022737"/>
    </source>
</evidence>
<dbReference type="OrthoDB" id="430044at2759"/>
<dbReference type="GO" id="GO:0007154">
    <property type="term" value="P:cell communication"/>
    <property type="evidence" value="ECO:0007669"/>
    <property type="project" value="InterPro"/>
</dbReference>
<dbReference type="InterPro" id="IPR016187">
    <property type="entry name" value="CTDL_fold"/>
</dbReference>
<dbReference type="Gene3D" id="3.10.100.10">
    <property type="entry name" value="Mannose-Binding Protein A, subunit A"/>
    <property type="match status" value="1"/>
</dbReference>
<feature type="compositionally biased region" description="Basic residues" evidence="11">
    <location>
        <begin position="1915"/>
        <end position="1930"/>
    </location>
</feature>
<evidence type="ECO:0000259" key="12">
    <source>
        <dbReference type="PROSITE" id="PS50041"/>
    </source>
</evidence>
<dbReference type="SMART" id="SM00034">
    <property type="entry name" value="CLECT"/>
    <property type="match status" value="1"/>
</dbReference>
<dbReference type="Pfam" id="PF00059">
    <property type="entry name" value="Lectin_C"/>
    <property type="match status" value="1"/>
</dbReference>
<evidence type="ECO:0000256" key="11">
    <source>
        <dbReference type="SAM" id="MobiDB-lite"/>
    </source>
</evidence>
<keyword evidence="7" id="KW-1015">Disulfide bond</keyword>
<dbReference type="InterPro" id="IPR018378">
    <property type="entry name" value="C-type_lectin_CS"/>
</dbReference>
<keyword evidence="4" id="KW-0677">Repeat</keyword>
<dbReference type="Pfam" id="PF19309">
    <property type="entry name" value="Frem_N"/>
    <property type="match status" value="1"/>
</dbReference>
<dbReference type="InterPro" id="IPR051561">
    <property type="entry name" value="FRAS1_ECM"/>
</dbReference>
<dbReference type="PANTHER" id="PTHR45739">
    <property type="entry name" value="MATRIX PROTEIN, PUTATIVE-RELATED"/>
    <property type="match status" value="1"/>
</dbReference>
<dbReference type="SUPFAM" id="SSF141072">
    <property type="entry name" value="CalX-like"/>
    <property type="match status" value="1"/>
</dbReference>
<feature type="compositionally biased region" description="Basic residues" evidence="11">
    <location>
        <begin position="2104"/>
        <end position="2117"/>
    </location>
</feature>
<sequence length="2316" mass="263351">MLSKMDSTHYLTRLTRLLTILTIFVTLGTSSVIITNNAITVKIGRAVFIDPKDLTFTPTDTSTVCKVRVVTNDPITQKVGRIHPQMFDCQFGPQTVEYRHSGNPHLTKDTVRLEVIHTTSTGSSIETFLIEVNILKAPYNVFVIDPRFKPLTVDNFYGTSNPIDSSVVRFNYDTRSDVSCRVMYSRFITNYPMQGQLVLGTQKRITDSFKKNCRDFLFKGYQYEHLAPPTPDVDYIPLTVEVHDPSVSSEPIIEQYFLPVRIQGAFPNVMPKASYVNSYIMDVDEFQVTTIDPKVISAKDSETPEEKLVFNLSKPFGPGEGHLVHDTDHSTPIFSFTQEELMNNNIAYKPPNQRYTERKDYSVELTVYDSSFTSSEPITLHVAVHPSNSHVPHVLINKPLIIVEGQSQMVSQDTIQLEKDTVILSVKGGLNHGQLTVNGQPAMRFTAGNIRAREVFYTHDGSDTLTDHIALRITDGNDVLHETIHVTILPLDDSPPYVLKNLGLKLKASNTAPISPNILSARDLDSEDCEIKFIITRPPRFGEIQKTYRPMTVGRHNSDFTQDDLNNGYIYYKHYGDEEYKDNILFKLQDHADPPNESNEYMFKIEIIPINDKPPMNVPDMSQQIIVKETDVATIRKKDLEYTDVESDPSDLVYTVVTQPYYLDTRETIDGGRLIYIANTKVPVIKNNSIPPVYFFTQREINQGKIAYMPPLEDIGPNPKRVRFEYAVSDQADNRIIEQVFDIIIKPVNNQPPDMSTQKLISREGGSVRITTNEISAFDVDTPLAELIFKLEFTPQHGQITMGNRPLEEGEQFSLIDLMDQKQSFRYFHDGSESKMDMFGLTVSDGIHQLSKVISILIKPINDQKPWLPEDLQSELTVLEGDEVAITTDNILAHDNDTEPESLSFVIVRHPIYGEILHKSGGRINQFSLNDVEEELVVYKHRGDEIGPENQEDSMTIMVTDQAAGYLGANPLYDLNFQILPVNNQRPNIVPGPPMFVNEGEKVKITDEDLSALDRDTKAGDLVFKITKQPEWGIIENSALNDIDGKSVREFRMIDILNGEISYIQSNHTGFEPQRDSFDVYVHDGQLTSPIVSISITIIPQNDETPELDVENLIITEGSEKMIDPGMIKVRDDDIPNQILTLSVDTTPRHGKLMLMHDHGRGMVEMALHDVDLEELQKDVHLVYKHDGSENFNDVFTLKVTDGKHEVKKSSTVRVTPINDEKPKVVKNMGLYIQRGGSGLISNSVLQTNDNDTPDNETYIILTETPKRGVLQYRMDAIPALLRTGGYNEPDTFWREVNVGTNFTQEDINRNRIRYTLTNQIEETTSDQFRFKVTDGNNYTPDEYFDIEIINSRRGGLGMHSRILKVRERDTAIISNAYLSASDEISPSELIEYFVTKPTSQGWLSFNTEPSKSITNFTQQDIQAEKLIYTHNSKADITTDFFYFLVKNSLNEKQNGTFYIEIETVDEAQPSLITNVPLVAYQDTYTVITSSNLAVSDPDSDISLLFYHINRHTHFGKLYNRGIMVKENFTQYDIDNGYITYKTDDENADMDHFVFTVSDPNNNGFLKNGTLQLRPVMFSILIHSIKNFRPIMRVNKKPDMLESMPLGRFGYIISSRFLQAEDADTKTSNLQYVITKMPQHGVLENVISRRQVKRKFTQKDINDGNIAYVIKDGAKETNDSFIFKVQDTKKNVLLNQKFTLEWSSIQFISATYMVCENIGSLSLGIVRTGAMDQTVFVSLKTRSMTAKNGRDFEPSRTIQIQFDPGDAMVNWDVTIIEDDLDEESEKFKVSLKAPVNAMLGQNDKTTIEIINAKYGECPEYIGMISKDHPHLPMQFIPHAHGTVNSKTSTILLSMINKTITGDDDNGKEKTNTDGFEKEDAEIKQVGAINPELANLDPYISVFDMKPSAAEPTKQPTKRKKGKGKKHRRKHAGTDGRSRGKRKKGKGKKRKEKVKMPEVEPATFGELDEAQNTDEHTIPMPHDHPNFGKHETEAIDSKIDKKDFDIFKAGVFTGDPFTEEMLPEVHTDKFDRDMVSTEADLNEDTTEEDGVTVETGDLLPTAFPEYIVTQDNPKNVKIPIHNFETIENKDFLDFNTPTEVDEKKKKTKKKGKGKKKMKTKESKSILSQNDMKDKIQNEQEINAPQSCNEATKGLLHFDFTTQRLFRCSGVSWLPWHASHIDQPQASDSRVIQCEQGWSVYNSVCYRVFSIKKEWNEAEKICQVEHGGHLASVTSEKHLHWLAKLANKNMFWIGLNDKRELKQWEYTSENEVTYMNWRRGFPRNKQVFHKNCVLVLSSQKWVNRPCVKSKAPYICSKK</sequence>
<evidence type="ECO:0000256" key="2">
    <source>
        <dbReference type="ARBA" id="ARBA00022723"/>
    </source>
</evidence>
<keyword evidence="6" id="KW-0130">Cell adhesion</keyword>
<dbReference type="GO" id="GO:0005509">
    <property type="term" value="F:calcium ion binding"/>
    <property type="evidence" value="ECO:0007669"/>
    <property type="project" value="UniProtKB-UniRule"/>
</dbReference>
<dbReference type="InterPro" id="IPR045658">
    <property type="entry name" value="FRAS1-rel_N"/>
</dbReference>
<comment type="similarity">
    <text evidence="1">Belongs to the FRAS1 family.</text>
</comment>
<feature type="repeat" description="CSPG" evidence="10">
    <location>
        <begin position="1222"/>
        <end position="1334"/>
    </location>
</feature>
<feature type="region of interest" description="Disordered" evidence="11">
    <location>
        <begin position="2098"/>
        <end position="2127"/>
    </location>
</feature>
<dbReference type="Pfam" id="PF16184">
    <property type="entry name" value="Cadherin_3"/>
    <property type="match status" value="12"/>
</dbReference>
<keyword evidence="5 9" id="KW-0106">Calcium</keyword>
<feature type="compositionally biased region" description="Basic residues" evidence="11">
    <location>
        <begin position="1938"/>
        <end position="1952"/>
    </location>
</feature>
<dbReference type="InterPro" id="IPR016186">
    <property type="entry name" value="C-type_lectin-like/link_sf"/>
</dbReference>
<dbReference type="Pfam" id="PF03160">
    <property type="entry name" value="Calx-beta"/>
    <property type="match status" value="1"/>
</dbReference>
<dbReference type="SUPFAM" id="SSF56436">
    <property type="entry name" value="C-type lectin-like"/>
    <property type="match status" value="1"/>
</dbReference>